<evidence type="ECO:0000313" key="1">
    <source>
        <dbReference type="EMBL" id="SDM53099.1"/>
    </source>
</evidence>
<accession>A0A1G9TZD1</accession>
<dbReference type="AlphaFoldDB" id="A0A1G9TZD1"/>
<name>A0A1G9TZD1_9SPHI</name>
<proteinExistence type="predicted"/>
<sequence length="176" mass="20023">MNTKLMLTGDICKDIIDPGLIQSEQHPLTAAQREFLWKLFVQIGNVWENVHYESSNLKSSWLEMVAAKTNVAPSYTGEYINATYVIQELIDLNGEENAYRLLFLTYKQPEGPPTTRLAHTKAFVVNEFIIMQVMASGFKHFGGKNYHGYVKGSRYSKQDLVRVYKPDPATNNAQQS</sequence>
<dbReference type="Proteomes" id="UP000183200">
    <property type="component" value="Unassembled WGS sequence"/>
</dbReference>
<gene>
    <name evidence="1" type="ORF">SAMN05421820_10413</name>
</gene>
<dbReference type="RefSeq" id="WP_074607033.1">
    <property type="nucleotide sequence ID" value="NZ_FNGY01000004.1"/>
</dbReference>
<dbReference type="EMBL" id="FNGY01000004">
    <property type="protein sequence ID" value="SDM53099.1"/>
    <property type="molecule type" value="Genomic_DNA"/>
</dbReference>
<reference evidence="2" key="1">
    <citation type="submission" date="2016-10" db="EMBL/GenBank/DDBJ databases">
        <authorList>
            <person name="Varghese N."/>
            <person name="Submissions S."/>
        </authorList>
    </citation>
    <scope>NUCLEOTIDE SEQUENCE [LARGE SCALE GENOMIC DNA]</scope>
    <source>
        <strain evidence="2">DSM 19110</strain>
    </source>
</reference>
<keyword evidence="2" id="KW-1185">Reference proteome</keyword>
<organism evidence="1 2">
    <name type="scientific">Pedobacter steynii</name>
    <dbReference type="NCBI Taxonomy" id="430522"/>
    <lineage>
        <taxon>Bacteria</taxon>
        <taxon>Pseudomonadati</taxon>
        <taxon>Bacteroidota</taxon>
        <taxon>Sphingobacteriia</taxon>
        <taxon>Sphingobacteriales</taxon>
        <taxon>Sphingobacteriaceae</taxon>
        <taxon>Pedobacter</taxon>
    </lineage>
</organism>
<dbReference type="OrthoDB" id="1187186at2"/>
<protein>
    <submittedName>
        <fullName evidence="1">Uncharacterized protein</fullName>
    </submittedName>
</protein>
<evidence type="ECO:0000313" key="2">
    <source>
        <dbReference type="Proteomes" id="UP000183200"/>
    </source>
</evidence>